<gene>
    <name evidence="2" type="ORF">TBRA_LOCUS7566</name>
</gene>
<dbReference type="Proteomes" id="UP000479190">
    <property type="component" value="Unassembled WGS sequence"/>
</dbReference>
<evidence type="ECO:0000256" key="1">
    <source>
        <dbReference type="SAM" id="MobiDB-lite"/>
    </source>
</evidence>
<feature type="compositionally biased region" description="Acidic residues" evidence="1">
    <location>
        <begin position="40"/>
        <end position="63"/>
    </location>
</feature>
<sequence>MEVQALQKKLQNRLNNIQHAAMDTSDNEPLDERVGGEIADNGEEEEIDEATAEISNGEEEENNEATAENSNGEEENNEGTANLVRNRVSNDNLVWKDTERMFRSAVRMDVKKAPTSSTEISSNCLTMPVLENLSRIKEKGCKYTLSIIGIVDMAHRTTSPSPIFIVLSILMKTLRLYRCATLAYTSTSRYMSVSVYSTYQSVSCMIFTMTSCAMRSRTDLNAVVQLRPQQVDLSENPTPAQREAATRAALPEAFKITLKKIECKKFSNTKKIKECAQISRIRKELRKDREAYDSTPEKGRRFYLESRIQLADAVPPSSTPQQPSLHSHGPALQHTTPAADSRTPAAESNAAAEEKSIIYIQNEVDEEYLNNMDLSEESEEEMTEEKKIGTRIMRMKIIATNIITHNCSMLCYHEIGTIAGLGDVFPIATCIVRCTLESERSMRSSVNKTRIFFLKSKKNALWSLSAPCDLRSIRLEFFFQKARKQHEIVTIADLGDVFPVTTCIVRRTSESEHTTRSASIIEYGLLCHQTNWLLSKTHLQRVEKQSTGIFTLASALSQLVNRANNLLIWFNNLKKQWSTARVTSATLGPRLFSLNIVTFLYMCTELNSTFYTIIFMWRRATWRPSRKLEKSKVGKGFCVHETEPRAMASCHNYPVRHLMERLRHVLTDLEKHLSESIVFYKSFGVTVKGCQSLCIGYIRIRGEAVPSAPGGDRAENTRRDYTVAPRCVEYPYLKKTLSDRGKFLYLFTYLTVSRAWHEFLYSARLFAIEEIRLCWRT</sequence>
<dbReference type="EMBL" id="CADCXV010000795">
    <property type="protein sequence ID" value="CAB0035678.1"/>
    <property type="molecule type" value="Genomic_DNA"/>
</dbReference>
<evidence type="ECO:0000313" key="2">
    <source>
        <dbReference type="EMBL" id="CAB0035678.1"/>
    </source>
</evidence>
<feature type="region of interest" description="Disordered" evidence="1">
    <location>
        <begin position="20"/>
        <end position="81"/>
    </location>
</feature>
<organism evidence="2 3">
    <name type="scientific">Trichogramma brassicae</name>
    <dbReference type="NCBI Taxonomy" id="86971"/>
    <lineage>
        <taxon>Eukaryota</taxon>
        <taxon>Metazoa</taxon>
        <taxon>Ecdysozoa</taxon>
        <taxon>Arthropoda</taxon>
        <taxon>Hexapoda</taxon>
        <taxon>Insecta</taxon>
        <taxon>Pterygota</taxon>
        <taxon>Neoptera</taxon>
        <taxon>Endopterygota</taxon>
        <taxon>Hymenoptera</taxon>
        <taxon>Apocrita</taxon>
        <taxon>Proctotrupomorpha</taxon>
        <taxon>Chalcidoidea</taxon>
        <taxon>Trichogrammatidae</taxon>
        <taxon>Trichogramma</taxon>
    </lineage>
</organism>
<name>A0A6H5IFB3_9HYME</name>
<keyword evidence="3" id="KW-1185">Reference proteome</keyword>
<evidence type="ECO:0000313" key="3">
    <source>
        <dbReference type="Proteomes" id="UP000479190"/>
    </source>
</evidence>
<accession>A0A6H5IFB3</accession>
<proteinExistence type="predicted"/>
<protein>
    <submittedName>
        <fullName evidence="2">Uncharacterized protein</fullName>
    </submittedName>
</protein>
<dbReference type="AlphaFoldDB" id="A0A6H5IFB3"/>
<reference evidence="2 3" key="1">
    <citation type="submission" date="2020-02" db="EMBL/GenBank/DDBJ databases">
        <authorList>
            <person name="Ferguson B K."/>
        </authorList>
    </citation>
    <scope>NUCLEOTIDE SEQUENCE [LARGE SCALE GENOMIC DNA]</scope>
</reference>
<feature type="region of interest" description="Disordered" evidence="1">
    <location>
        <begin position="313"/>
        <end position="352"/>
    </location>
</feature>